<keyword evidence="9" id="KW-1185">Reference proteome</keyword>
<dbReference type="Pfam" id="PF08281">
    <property type="entry name" value="Sigma70_r4_2"/>
    <property type="match status" value="1"/>
</dbReference>
<evidence type="ECO:0000313" key="8">
    <source>
        <dbReference type="EMBL" id="OLZ55661.1"/>
    </source>
</evidence>
<dbReference type="Pfam" id="PF04542">
    <property type="entry name" value="Sigma70_r2"/>
    <property type="match status" value="1"/>
</dbReference>
<organism evidence="8 9">
    <name type="scientific">Amycolatopsis coloradensis</name>
    <dbReference type="NCBI Taxonomy" id="76021"/>
    <lineage>
        <taxon>Bacteria</taxon>
        <taxon>Bacillati</taxon>
        <taxon>Actinomycetota</taxon>
        <taxon>Actinomycetes</taxon>
        <taxon>Pseudonocardiales</taxon>
        <taxon>Pseudonocardiaceae</taxon>
        <taxon>Amycolatopsis</taxon>
    </lineage>
</organism>
<dbReference type="Gene3D" id="1.10.1740.10">
    <property type="match status" value="1"/>
</dbReference>
<dbReference type="GO" id="GO:0016987">
    <property type="term" value="F:sigma factor activity"/>
    <property type="evidence" value="ECO:0007669"/>
    <property type="project" value="UniProtKB-KW"/>
</dbReference>
<dbReference type="Proteomes" id="UP000187486">
    <property type="component" value="Unassembled WGS sequence"/>
</dbReference>
<dbReference type="SUPFAM" id="SSF88946">
    <property type="entry name" value="Sigma2 domain of RNA polymerase sigma factors"/>
    <property type="match status" value="1"/>
</dbReference>
<reference evidence="8 9" key="1">
    <citation type="submission" date="2016-01" db="EMBL/GenBank/DDBJ databases">
        <title>Amycolatopsis coloradensis genome sequencing and assembly.</title>
        <authorList>
            <person name="Mayilraj S."/>
        </authorList>
    </citation>
    <scope>NUCLEOTIDE SEQUENCE [LARGE SCALE GENOMIC DNA]</scope>
    <source>
        <strain evidence="8 9">DSM 44225</strain>
    </source>
</reference>
<dbReference type="InterPro" id="IPR013249">
    <property type="entry name" value="RNA_pol_sigma70_r4_t2"/>
</dbReference>
<evidence type="ECO:0000256" key="1">
    <source>
        <dbReference type="ARBA" id="ARBA00010641"/>
    </source>
</evidence>
<dbReference type="InterPro" id="IPR013324">
    <property type="entry name" value="RNA_pol_sigma_r3/r4-like"/>
</dbReference>
<dbReference type="AlphaFoldDB" id="A0A1R0L1F3"/>
<comment type="caution">
    <text evidence="8">The sequence shown here is derived from an EMBL/GenBank/DDBJ whole genome shotgun (WGS) entry which is preliminary data.</text>
</comment>
<feature type="domain" description="RNA polymerase sigma factor 70 region 4 type 2" evidence="6">
    <location>
        <begin position="107"/>
        <end position="158"/>
    </location>
</feature>
<evidence type="ECO:0000259" key="5">
    <source>
        <dbReference type="Pfam" id="PF04542"/>
    </source>
</evidence>
<protein>
    <submittedName>
        <fullName evidence="8">RNA polymerase subunit sigma-70</fullName>
    </submittedName>
</protein>
<evidence type="ECO:0000313" key="9">
    <source>
        <dbReference type="Proteomes" id="UP000187486"/>
    </source>
</evidence>
<feature type="domain" description="DUF6596" evidence="7">
    <location>
        <begin position="176"/>
        <end position="275"/>
    </location>
</feature>
<keyword evidence="4" id="KW-0804">Transcription</keyword>
<dbReference type="InterPro" id="IPR007627">
    <property type="entry name" value="RNA_pol_sigma70_r2"/>
</dbReference>
<dbReference type="GO" id="GO:0006352">
    <property type="term" value="P:DNA-templated transcription initiation"/>
    <property type="evidence" value="ECO:0007669"/>
    <property type="project" value="InterPro"/>
</dbReference>
<dbReference type="InterPro" id="IPR013325">
    <property type="entry name" value="RNA_pol_sigma_r2"/>
</dbReference>
<feature type="domain" description="RNA polymerase sigma-70 region 2" evidence="5">
    <location>
        <begin position="18"/>
        <end position="79"/>
    </location>
</feature>
<dbReference type="STRING" id="76021.BS329_06755"/>
<dbReference type="SUPFAM" id="SSF88659">
    <property type="entry name" value="Sigma3 and sigma4 domains of RNA polymerase sigma factors"/>
    <property type="match status" value="1"/>
</dbReference>
<dbReference type="InterPro" id="IPR036388">
    <property type="entry name" value="WH-like_DNA-bd_sf"/>
</dbReference>
<dbReference type="GO" id="GO:0003677">
    <property type="term" value="F:DNA binding"/>
    <property type="evidence" value="ECO:0007669"/>
    <property type="project" value="InterPro"/>
</dbReference>
<dbReference type="OrthoDB" id="9780299at2"/>
<sequence>MSRPAGVVEHLFRHSAGRIVATLARALGPERLDLAEEAVADALEQALRTWPQCGVPDNPRGWLFRAARNRAMDVVRRERTLRALLPRLAELDVFEVDRRTDDELVLMLLCCHPALPTVSQVALTLKTVGGLGVNEIAAALLTKPATVAQRLVRAKKWLRESGKPLTLPGPDALESRVDSVLAVLYLLFNEGYDTTTGEVAVRGELCGEAIRLGRLLLDEPKTDLPKVRALVALMLLQASRLPARVDRDGDLLLLDEQDRDRWEHTMIAEGTRLFEWACSGPEMSAYHVEAAIALCHSTDAPPDWRRIVGLYDDLLALRPSPVARLNRAIALSMVDGAAAGIAELEAIEADLPDYTLLPAVLGALWLRADDPVRAAVHYRRALALPCSEPRRRFLTRRLAACDTRSSRGQGYLE</sequence>
<name>A0A1R0L1F3_9PSEU</name>
<evidence type="ECO:0000259" key="7">
    <source>
        <dbReference type="Pfam" id="PF20239"/>
    </source>
</evidence>
<accession>A0A1R0L1F3</accession>
<keyword evidence="3" id="KW-0731">Sigma factor</keyword>
<evidence type="ECO:0000256" key="3">
    <source>
        <dbReference type="ARBA" id="ARBA00023082"/>
    </source>
</evidence>
<evidence type="ECO:0000256" key="4">
    <source>
        <dbReference type="ARBA" id="ARBA00023163"/>
    </source>
</evidence>
<dbReference type="RefSeq" id="WP_076156620.1">
    <property type="nucleotide sequence ID" value="NZ_JBEZVB010000146.1"/>
</dbReference>
<dbReference type="Gene3D" id="1.10.10.10">
    <property type="entry name" value="Winged helix-like DNA-binding domain superfamily/Winged helix DNA-binding domain"/>
    <property type="match status" value="1"/>
</dbReference>
<dbReference type="EMBL" id="MQUQ01000003">
    <property type="protein sequence ID" value="OLZ55661.1"/>
    <property type="molecule type" value="Genomic_DNA"/>
</dbReference>
<dbReference type="Pfam" id="PF20239">
    <property type="entry name" value="DUF6596"/>
    <property type="match status" value="1"/>
</dbReference>
<comment type="similarity">
    <text evidence="1">Belongs to the sigma-70 factor family. ECF subfamily.</text>
</comment>
<dbReference type="InterPro" id="IPR046531">
    <property type="entry name" value="DUF6596"/>
</dbReference>
<evidence type="ECO:0000256" key="2">
    <source>
        <dbReference type="ARBA" id="ARBA00023015"/>
    </source>
</evidence>
<proteinExistence type="inferred from homology"/>
<dbReference type="PANTHER" id="PTHR47756:SF2">
    <property type="entry name" value="BLL6612 PROTEIN"/>
    <property type="match status" value="1"/>
</dbReference>
<keyword evidence="2" id="KW-0805">Transcription regulation</keyword>
<dbReference type="PANTHER" id="PTHR47756">
    <property type="entry name" value="BLL6612 PROTEIN-RELATED"/>
    <property type="match status" value="1"/>
</dbReference>
<gene>
    <name evidence="8" type="ORF">BS329_06755</name>
</gene>
<evidence type="ECO:0000259" key="6">
    <source>
        <dbReference type="Pfam" id="PF08281"/>
    </source>
</evidence>